<dbReference type="CDD" id="cd00158">
    <property type="entry name" value="RHOD"/>
    <property type="match status" value="1"/>
</dbReference>
<dbReference type="PANTHER" id="PTHR10953">
    <property type="entry name" value="UBIQUITIN-ACTIVATING ENZYME E1"/>
    <property type="match status" value="1"/>
</dbReference>
<dbReference type="GO" id="GO:0005524">
    <property type="term" value="F:ATP binding"/>
    <property type="evidence" value="ECO:0007669"/>
    <property type="project" value="UniProtKB-KW"/>
</dbReference>
<proteinExistence type="inferred from homology"/>
<dbReference type="InterPro" id="IPR000594">
    <property type="entry name" value="ThiF_NAD_FAD-bd"/>
</dbReference>
<dbReference type="EMBL" id="BMWP01000025">
    <property type="protein sequence ID" value="GGW44256.1"/>
    <property type="molecule type" value="Genomic_DNA"/>
</dbReference>
<evidence type="ECO:0000313" key="14">
    <source>
        <dbReference type="EMBL" id="GGW44256.1"/>
    </source>
</evidence>
<dbReference type="PANTHER" id="PTHR10953:SF102">
    <property type="entry name" value="ADENYLYLTRANSFERASE AND SULFURTRANSFERASE MOCS3"/>
    <property type="match status" value="1"/>
</dbReference>
<keyword evidence="15" id="KW-1185">Reference proteome</keyword>
<dbReference type="SUPFAM" id="SSF69572">
    <property type="entry name" value="Activating enzymes of the ubiquitin-like proteins"/>
    <property type="match status" value="1"/>
</dbReference>
<dbReference type="RefSeq" id="WP_026814252.1">
    <property type="nucleotide sequence ID" value="NZ_BMWP01000025.1"/>
</dbReference>
<dbReference type="InterPro" id="IPR035985">
    <property type="entry name" value="Ubiquitin-activating_enz"/>
</dbReference>
<dbReference type="Proteomes" id="UP000634668">
    <property type="component" value="Unassembled WGS sequence"/>
</dbReference>
<dbReference type="PROSITE" id="PS50206">
    <property type="entry name" value="RHODANESE_3"/>
    <property type="match status" value="1"/>
</dbReference>
<dbReference type="GO" id="GO:0061605">
    <property type="term" value="F:molybdopterin-synthase adenylyltransferase activity"/>
    <property type="evidence" value="ECO:0007669"/>
    <property type="project" value="UniProtKB-EC"/>
</dbReference>
<reference evidence="14" key="2">
    <citation type="submission" date="2020-09" db="EMBL/GenBank/DDBJ databases">
        <authorList>
            <person name="Sun Q."/>
            <person name="Kim S."/>
        </authorList>
    </citation>
    <scope>NUCLEOTIDE SEQUENCE</scope>
    <source>
        <strain evidence="14">KCTC 12113</strain>
    </source>
</reference>
<evidence type="ECO:0000256" key="7">
    <source>
        <dbReference type="ARBA" id="ARBA00063809"/>
    </source>
</evidence>
<dbReference type="EC" id="2.7.7.80" evidence="8"/>
<dbReference type="Pfam" id="PF00899">
    <property type="entry name" value="ThiF"/>
    <property type="match status" value="1"/>
</dbReference>
<evidence type="ECO:0000256" key="4">
    <source>
        <dbReference type="ARBA" id="ARBA00022840"/>
    </source>
</evidence>
<evidence type="ECO:0000313" key="15">
    <source>
        <dbReference type="Proteomes" id="UP000634668"/>
    </source>
</evidence>
<evidence type="ECO:0000256" key="6">
    <source>
        <dbReference type="ARBA" id="ARBA00055169"/>
    </source>
</evidence>
<evidence type="ECO:0000256" key="9">
    <source>
        <dbReference type="ARBA" id="ARBA00073635"/>
    </source>
</evidence>
<dbReference type="InterPro" id="IPR001763">
    <property type="entry name" value="Rhodanese-like_dom"/>
</dbReference>
<dbReference type="InterPro" id="IPR045886">
    <property type="entry name" value="ThiF/MoeB/HesA"/>
</dbReference>
<reference evidence="14" key="1">
    <citation type="journal article" date="2014" name="Int. J. Syst. Evol. Microbiol.">
        <title>Complete genome sequence of Corynebacterium casei LMG S-19264T (=DSM 44701T), isolated from a smear-ripened cheese.</title>
        <authorList>
            <consortium name="US DOE Joint Genome Institute (JGI-PGF)"/>
            <person name="Walter F."/>
            <person name="Albersmeier A."/>
            <person name="Kalinowski J."/>
            <person name="Ruckert C."/>
        </authorList>
    </citation>
    <scope>NUCLEOTIDE SEQUENCE</scope>
    <source>
        <strain evidence="14">KCTC 12113</strain>
    </source>
</reference>
<dbReference type="AlphaFoldDB" id="A0A918J356"/>
<evidence type="ECO:0000256" key="12">
    <source>
        <dbReference type="ARBA" id="ARBA00078531"/>
    </source>
</evidence>
<evidence type="ECO:0000256" key="1">
    <source>
        <dbReference type="ARBA" id="ARBA00009919"/>
    </source>
</evidence>
<keyword evidence="2" id="KW-0808">Transferase</keyword>
<dbReference type="GO" id="GO:0004792">
    <property type="term" value="F:thiosulfate-cyanide sulfurtransferase activity"/>
    <property type="evidence" value="ECO:0007669"/>
    <property type="project" value="TreeGrafter"/>
</dbReference>
<protein>
    <recommendedName>
        <fullName evidence="9">Molybdopterin-synthase adenylyltransferase</fullName>
        <ecNumber evidence="8">2.7.7.80</ecNumber>
    </recommendedName>
    <alternativeName>
        <fullName evidence="12">MoaD protein adenylase</fullName>
    </alternativeName>
    <alternativeName>
        <fullName evidence="10">Molybdopterin-converting factor subunit 1 adenylase</fullName>
    </alternativeName>
    <alternativeName>
        <fullName evidence="11">Sulfur carrier protein MoaD adenylyltransferase</fullName>
    </alternativeName>
</protein>
<dbReference type="Gene3D" id="3.40.250.10">
    <property type="entry name" value="Rhodanese-like domain"/>
    <property type="match status" value="1"/>
</dbReference>
<keyword evidence="4" id="KW-0067">ATP-binding</keyword>
<comment type="catalytic activity">
    <reaction evidence="5">
        <text>[molybdopterin-synthase sulfur-carrier protein]-C-terminal Gly-Gly + ATP + H(+) = [molybdopterin-synthase sulfur-carrier protein]-C-terminal Gly-Gly-AMP + diphosphate</text>
        <dbReference type="Rhea" id="RHEA:43616"/>
        <dbReference type="Rhea" id="RHEA-COMP:12159"/>
        <dbReference type="Rhea" id="RHEA-COMP:12202"/>
        <dbReference type="ChEBI" id="CHEBI:15378"/>
        <dbReference type="ChEBI" id="CHEBI:30616"/>
        <dbReference type="ChEBI" id="CHEBI:33019"/>
        <dbReference type="ChEBI" id="CHEBI:90618"/>
        <dbReference type="ChEBI" id="CHEBI:90778"/>
        <dbReference type="EC" id="2.7.7.80"/>
    </reaction>
</comment>
<evidence type="ECO:0000256" key="3">
    <source>
        <dbReference type="ARBA" id="ARBA00022741"/>
    </source>
</evidence>
<evidence type="ECO:0000256" key="11">
    <source>
        <dbReference type="ARBA" id="ARBA00075328"/>
    </source>
</evidence>
<comment type="function">
    <text evidence="6">Catalyzes the adenylation by ATP of the carboxyl group of the C-terminal glycine of sulfur carrier protein MoaD.</text>
</comment>
<keyword evidence="3" id="KW-0547">Nucleotide-binding</keyword>
<dbReference type="Gene3D" id="3.40.50.720">
    <property type="entry name" value="NAD(P)-binding Rossmann-like Domain"/>
    <property type="match status" value="1"/>
</dbReference>
<sequence>MEFNRYQRQTNLNDFGPEAQQKLKDARILVIGAGGLGTPALSYLNAMGVGTLGIIEQDIIELTNLQRQVLYTEADLGNSKLKTLVAHLKSQNSATHFITYETFLNKDNALEIISQFDLVVDGSDNFSTRYLVNDACVILNKPFVSGAIQGFEGQLSVYNYKGGPTYRCLFPNMPLANEIPNCNVNGVLGVIPGIIGSLQALEAVKVVAQIGEVMSGKLVLFNGLLHRYQIMRFSANPGNTIIKELKESYGSENCYPITTINSGEFLKIWKSEDTLQVIDVRTEEEFKNDPCTKSKAINIPLNQLMEFNLDMDINKPIYLICQSGQRSSTGVKILQDKFEGFSFVNVAGGLNKLLILQK</sequence>
<evidence type="ECO:0000256" key="5">
    <source>
        <dbReference type="ARBA" id="ARBA00052218"/>
    </source>
</evidence>
<evidence type="ECO:0000256" key="2">
    <source>
        <dbReference type="ARBA" id="ARBA00022679"/>
    </source>
</evidence>
<accession>A0A918J356</accession>
<dbReference type="GO" id="GO:0008146">
    <property type="term" value="F:sulfotransferase activity"/>
    <property type="evidence" value="ECO:0007669"/>
    <property type="project" value="TreeGrafter"/>
</dbReference>
<feature type="domain" description="Rhodanese" evidence="13">
    <location>
        <begin position="271"/>
        <end position="358"/>
    </location>
</feature>
<gene>
    <name evidence="14" type="ORF">GCM10007383_30840</name>
</gene>
<dbReference type="GO" id="GO:0008641">
    <property type="term" value="F:ubiquitin-like modifier activating enzyme activity"/>
    <property type="evidence" value="ECO:0007669"/>
    <property type="project" value="InterPro"/>
</dbReference>
<evidence type="ECO:0000256" key="8">
    <source>
        <dbReference type="ARBA" id="ARBA00066884"/>
    </source>
</evidence>
<dbReference type="GO" id="GO:0005829">
    <property type="term" value="C:cytosol"/>
    <property type="evidence" value="ECO:0007669"/>
    <property type="project" value="TreeGrafter"/>
</dbReference>
<dbReference type="CDD" id="cd00757">
    <property type="entry name" value="ThiF_MoeB_HesA_family"/>
    <property type="match status" value="1"/>
</dbReference>
<name>A0A918J356_9FLAO</name>
<evidence type="ECO:0000256" key="10">
    <source>
        <dbReference type="ARBA" id="ARBA00075110"/>
    </source>
</evidence>
<dbReference type="Pfam" id="PF00581">
    <property type="entry name" value="Rhodanese"/>
    <property type="match status" value="1"/>
</dbReference>
<dbReference type="InterPro" id="IPR036873">
    <property type="entry name" value="Rhodanese-like_dom_sf"/>
</dbReference>
<evidence type="ECO:0000259" key="13">
    <source>
        <dbReference type="PROSITE" id="PS50206"/>
    </source>
</evidence>
<comment type="caution">
    <text evidence="14">The sequence shown here is derived from an EMBL/GenBank/DDBJ whole genome shotgun (WGS) entry which is preliminary data.</text>
</comment>
<comment type="subunit">
    <text evidence="7">Homodimer. Forms a stable heterotetrameric complex of 2 MoeB and 2 MoaD during adenylation of MoaD.</text>
</comment>
<dbReference type="FunFam" id="3.40.50.720:FF:000033">
    <property type="entry name" value="Adenylyltransferase and sulfurtransferase MOCS3"/>
    <property type="match status" value="1"/>
</dbReference>
<comment type="similarity">
    <text evidence="1">Belongs to the HesA/MoeB/ThiF family.</text>
</comment>
<organism evidence="14 15">
    <name type="scientific">Arenibacter certesii</name>
    <dbReference type="NCBI Taxonomy" id="228955"/>
    <lineage>
        <taxon>Bacteria</taxon>
        <taxon>Pseudomonadati</taxon>
        <taxon>Bacteroidota</taxon>
        <taxon>Flavobacteriia</taxon>
        <taxon>Flavobacteriales</taxon>
        <taxon>Flavobacteriaceae</taxon>
        <taxon>Arenibacter</taxon>
    </lineage>
</organism>